<organism evidence="4 5">
    <name type="scientific">Acetobacter aceti</name>
    <dbReference type="NCBI Taxonomy" id="435"/>
    <lineage>
        <taxon>Bacteria</taxon>
        <taxon>Pseudomonadati</taxon>
        <taxon>Pseudomonadota</taxon>
        <taxon>Alphaproteobacteria</taxon>
        <taxon>Acetobacterales</taxon>
        <taxon>Acetobacteraceae</taxon>
        <taxon>Acetobacter</taxon>
        <taxon>Acetobacter subgen. Acetobacter</taxon>
    </lineage>
</organism>
<dbReference type="Gene3D" id="3.40.50.450">
    <property type="match status" value="1"/>
</dbReference>
<dbReference type="GO" id="GO:0009691">
    <property type="term" value="P:cytokinin biosynthetic process"/>
    <property type="evidence" value="ECO:0007669"/>
    <property type="project" value="UniProtKB-UniRule"/>
</dbReference>
<sequence length="198" mass="21677">MKVAVFCGSATGNDPVYQNAAEQLGQTLARQGIGLVYGGGHVGLMGAVADAALTYGGEVIGVMPQALVDREIAHQGLTRLDVVPDMHVRKDRMSELADAFVALPGGAGTLEEIFEQWTWAQLGIHEKPCGFLNVNGYFDPLLSMVNKMVEQGFMRQDYSQMLVVSDNIETLLQNFSEYSPPAQKWREKTTVRTVKIEV</sequence>
<comment type="similarity">
    <text evidence="2 3">Belongs to the LOG family.</text>
</comment>
<keyword evidence="3 4" id="KW-0378">Hydrolase</keyword>
<dbReference type="RefSeq" id="WP_099347865.1">
    <property type="nucleotide sequence ID" value="NZ_AP023326.1"/>
</dbReference>
<evidence type="ECO:0000313" key="4">
    <source>
        <dbReference type="EMBL" id="BCI65752.1"/>
    </source>
</evidence>
<dbReference type="AlphaFoldDB" id="A0A6S6PLW2"/>
<evidence type="ECO:0000313" key="5">
    <source>
        <dbReference type="Proteomes" id="UP000515220"/>
    </source>
</evidence>
<dbReference type="EMBL" id="AP023326">
    <property type="protein sequence ID" value="BCI65752.1"/>
    <property type="molecule type" value="Genomic_DNA"/>
</dbReference>
<comment type="catalytic activity">
    <reaction evidence="1">
        <text>AMP + H2O = D-ribose 5-phosphate + adenine</text>
        <dbReference type="Rhea" id="RHEA:20129"/>
        <dbReference type="ChEBI" id="CHEBI:15377"/>
        <dbReference type="ChEBI" id="CHEBI:16708"/>
        <dbReference type="ChEBI" id="CHEBI:78346"/>
        <dbReference type="ChEBI" id="CHEBI:456215"/>
        <dbReference type="EC" id="3.2.2.4"/>
    </reaction>
</comment>
<evidence type="ECO:0000256" key="3">
    <source>
        <dbReference type="RuleBase" id="RU363015"/>
    </source>
</evidence>
<dbReference type="PANTHER" id="PTHR31223:SF70">
    <property type="entry name" value="LOG FAMILY PROTEIN YJL055W"/>
    <property type="match status" value="1"/>
</dbReference>
<reference evidence="4 5" key="1">
    <citation type="submission" date="2020-07" db="EMBL/GenBank/DDBJ databases">
        <title>Complete Genome Sequence of an acetic acid bacterium, Acetobacter aceti JCM20276.</title>
        <authorList>
            <person name="Hirose Y."/>
            <person name="Mihara H."/>
        </authorList>
    </citation>
    <scope>NUCLEOTIDE SEQUENCE [LARGE SCALE GENOMIC DNA]</scope>
    <source>
        <strain evidence="4 5">JCM20276</strain>
    </source>
</reference>
<dbReference type="InterPro" id="IPR005269">
    <property type="entry name" value="LOG"/>
</dbReference>
<evidence type="ECO:0000256" key="2">
    <source>
        <dbReference type="ARBA" id="ARBA00006763"/>
    </source>
</evidence>
<gene>
    <name evidence="4" type="ORF">AAJCM20276_03760</name>
</gene>
<accession>A0A6S6PLW2</accession>
<protein>
    <recommendedName>
        <fullName evidence="3">Cytokinin riboside 5'-monophosphate phosphoribohydrolase</fullName>
        <ecNumber evidence="3">3.2.2.n1</ecNumber>
    </recommendedName>
</protein>
<dbReference type="PANTHER" id="PTHR31223">
    <property type="entry name" value="LOG FAMILY PROTEIN YJL055W"/>
    <property type="match status" value="1"/>
</dbReference>
<name>A0A6S6PLW2_ACEAC</name>
<evidence type="ECO:0000256" key="1">
    <source>
        <dbReference type="ARBA" id="ARBA00000274"/>
    </source>
</evidence>
<dbReference type="EC" id="3.2.2.n1" evidence="3"/>
<dbReference type="NCBIfam" id="TIGR00730">
    <property type="entry name" value="Rossman fold protein, TIGR00730 family"/>
    <property type="match status" value="1"/>
</dbReference>
<keyword evidence="3" id="KW-0203">Cytokinin biosynthesis</keyword>
<dbReference type="SUPFAM" id="SSF102405">
    <property type="entry name" value="MCP/YpsA-like"/>
    <property type="match status" value="1"/>
</dbReference>
<dbReference type="GO" id="GO:0005829">
    <property type="term" value="C:cytosol"/>
    <property type="evidence" value="ECO:0007669"/>
    <property type="project" value="TreeGrafter"/>
</dbReference>
<dbReference type="InterPro" id="IPR031100">
    <property type="entry name" value="LOG_fam"/>
</dbReference>
<dbReference type="Proteomes" id="UP000515220">
    <property type="component" value="Chromosome"/>
</dbReference>
<dbReference type="Pfam" id="PF03641">
    <property type="entry name" value="Lysine_decarbox"/>
    <property type="match status" value="1"/>
</dbReference>
<dbReference type="GO" id="GO:0008714">
    <property type="term" value="F:AMP nucleosidase activity"/>
    <property type="evidence" value="ECO:0007669"/>
    <property type="project" value="UniProtKB-EC"/>
</dbReference>
<dbReference type="FunFam" id="3.40.50.450:FF:000012">
    <property type="entry name" value="LOG family protein YvdD"/>
    <property type="match status" value="1"/>
</dbReference>
<proteinExistence type="inferred from homology"/>